<evidence type="ECO:0000256" key="1">
    <source>
        <dbReference type="ARBA" id="ARBA00022857"/>
    </source>
</evidence>
<protein>
    <recommendedName>
        <fullName evidence="2">Enoyl reductase (ER) domain-containing protein</fullName>
    </recommendedName>
</protein>
<dbReference type="GO" id="GO:0003730">
    <property type="term" value="F:mRNA 3'-UTR binding"/>
    <property type="evidence" value="ECO:0007669"/>
    <property type="project" value="TreeGrafter"/>
</dbReference>
<accession>A0A8S3YTQ9</accession>
<dbReference type="Proteomes" id="UP000678393">
    <property type="component" value="Unassembled WGS sequence"/>
</dbReference>
<dbReference type="PANTHER" id="PTHR44154">
    <property type="entry name" value="QUINONE OXIDOREDUCTASE"/>
    <property type="match status" value="1"/>
</dbReference>
<dbReference type="InterPro" id="IPR051603">
    <property type="entry name" value="Zinc-ADH_QOR/CCCR"/>
</dbReference>
<feature type="domain" description="Enoyl reductase (ER)" evidence="2">
    <location>
        <begin position="22"/>
        <end position="279"/>
    </location>
</feature>
<evidence type="ECO:0000313" key="3">
    <source>
        <dbReference type="EMBL" id="CAG5119648.1"/>
    </source>
</evidence>
<keyword evidence="4" id="KW-1185">Reference proteome</keyword>
<dbReference type="InterPro" id="IPR036291">
    <property type="entry name" value="NAD(P)-bd_dom_sf"/>
</dbReference>
<dbReference type="InterPro" id="IPR020843">
    <property type="entry name" value="ER"/>
</dbReference>
<dbReference type="SMART" id="SM00829">
    <property type="entry name" value="PKS_ER"/>
    <property type="match status" value="1"/>
</dbReference>
<reference evidence="3" key="1">
    <citation type="submission" date="2021-04" db="EMBL/GenBank/DDBJ databases">
        <authorList>
            <consortium name="Molecular Ecology Group"/>
        </authorList>
    </citation>
    <scope>NUCLEOTIDE SEQUENCE</scope>
</reference>
<dbReference type="PANTHER" id="PTHR44154:SF1">
    <property type="entry name" value="QUINONE OXIDOREDUCTASE"/>
    <property type="match status" value="1"/>
</dbReference>
<dbReference type="GO" id="GO:0005829">
    <property type="term" value="C:cytosol"/>
    <property type="evidence" value="ECO:0007669"/>
    <property type="project" value="TreeGrafter"/>
</dbReference>
<dbReference type="SUPFAM" id="SSF50129">
    <property type="entry name" value="GroES-like"/>
    <property type="match status" value="1"/>
</dbReference>
<dbReference type="GO" id="GO:0003960">
    <property type="term" value="F:quinone reductase (NADPH) activity"/>
    <property type="evidence" value="ECO:0007669"/>
    <property type="project" value="TreeGrafter"/>
</dbReference>
<dbReference type="Gene3D" id="3.40.50.720">
    <property type="entry name" value="NAD(P)-binding Rossmann-like Domain"/>
    <property type="match status" value="1"/>
</dbReference>
<dbReference type="EMBL" id="CAJHNH020000747">
    <property type="protein sequence ID" value="CAG5119648.1"/>
    <property type="molecule type" value="Genomic_DNA"/>
</dbReference>
<dbReference type="FunFam" id="3.40.50.720:FF:000244">
    <property type="entry name" value="quinone oxidoreductase"/>
    <property type="match status" value="1"/>
</dbReference>
<evidence type="ECO:0000313" key="4">
    <source>
        <dbReference type="Proteomes" id="UP000678393"/>
    </source>
</evidence>
<gene>
    <name evidence="3" type="ORF">CUNI_LOCUS5206</name>
</gene>
<evidence type="ECO:0000259" key="2">
    <source>
        <dbReference type="SMART" id="SM00829"/>
    </source>
</evidence>
<keyword evidence="1" id="KW-0521">NADP</keyword>
<dbReference type="SUPFAM" id="SSF51735">
    <property type="entry name" value="NAD(P)-binding Rossmann-fold domains"/>
    <property type="match status" value="1"/>
</dbReference>
<sequence>MSASVGRVSRQIMRAIRVASFGGPENLKLETNVPVPSPGPNEKGDRVFTINSVSGTYAEYTKSSTLSVARLDSKLSFNQGASIGIPYYTAYKSLFFRANAKPGETVLVHGASGAVGIAAVQICRAYGLRVIGTAGTKEGIELIKQNGVELAFNHREDGYIEKLQEAVGGVDVILEMLSNVNLQNDLGLVNFRGRIVVIGCRGTIEINPRLIMTKESSISGVALMTSTEAEWRTMHAALEAGQRAGWLVPVVAKVYPLSEAAQAQRDVISNSGTFGNLVIDVTK</sequence>
<dbReference type="OrthoDB" id="3941538at2759"/>
<dbReference type="AlphaFoldDB" id="A0A8S3YTQ9"/>
<dbReference type="GO" id="GO:0070402">
    <property type="term" value="F:NADPH binding"/>
    <property type="evidence" value="ECO:0007669"/>
    <property type="project" value="TreeGrafter"/>
</dbReference>
<proteinExistence type="predicted"/>
<dbReference type="CDD" id="cd08253">
    <property type="entry name" value="zeta_crystallin"/>
    <property type="match status" value="1"/>
</dbReference>
<organism evidence="3 4">
    <name type="scientific">Candidula unifasciata</name>
    <dbReference type="NCBI Taxonomy" id="100452"/>
    <lineage>
        <taxon>Eukaryota</taxon>
        <taxon>Metazoa</taxon>
        <taxon>Spiralia</taxon>
        <taxon>Lophotrochozoa</taxon>
        <taxon>Mollusca</taxon>
        <taxon>Gastropoda</taxon>
        <taxon>Heterobranchia</taxon>
        <taxon>Euthyneura</taxon>
        <taxon>Panpulmonata</taxon>
        <taxon>Eupulmonata</taxon>
        <taxon>Stylommatophora</taxon>
        <taxon>Helicina</taxon>
        <taxon>Helicoidea</taxon>
        <taxon>Geomitridae</taxon>
        <taxon>Candidula</taxon>
    </lineage>
</organism>
<comment type="caution">
    <text evidence="3">The sequence shown here is derived from an EMBL/GenBank/DDBJ whole genome shotgun (WGS) entry which is preliminary data.</text>
</comment>
<dbReference type="InterPro" id="IPR013149">
    <property type="entry name" value="ADH-like_C"/>
</dbReference>
<dbReference type="Pfam" id="PF00107">
    <property type="entry name" value="ADH_zinc_N"/>
    <property type="match status" value="1"/>
</dbReference>
<dbReference type="Gene3D" id="3.90.180.10">
    <property type="entry name" value="Medium-chain alcohol dehydrogenases, catalytic domain"/>
    <property type="match status" value="1"/>
</dbReference>
<name>A0A8S3YTQ9_9EUPU</name>
<dbReference type="InterPro" id="IPR011032">
    <property type="entry name" value="GroES-like_sf"/>
</dbReference>